<gene>
    <name evidence="1" type="ORF">Aple_100630</name>
</gene>
<protein>
    <submittedName>
        <fullName evidence="1">Uncharacterized protein</fullName>
    </submittedName>
</protein>
<proteinExistence type="predicted"/>
<dbReference type="AlphaFoldDB" id="A0A5M3Y1I7"/>
<evidence type="ECO:0000313" key="1">
    <source>
        <dbReference type="EMBL" id="GES27164.1"/>
    </source>
</evidence>
<comment type="caution">
    <text evidence="1">The sequence shown here is derived from an EMBL/GenBank/DDBJ whole genome shotgun (WGS) entry which is preliminary data.</text>
</comment>
<organism evidence="1 2">
    <name type="scientific">Acrocarpospora pleiomorpha</name>
    <dbReference type="NCBI Taxonomy" id="90975"/>
    <lineage>
        <taxon>Bacteria</taxon>
        <taxon>Bacillati</taxon>
        <taxon>Actinomycetota</taxon>
        <taxon>Actinomycetes</taxon>
        <taxon>Streptosporangiales</taxon>
        <taxon>Streptosporangiaceae</taxon>
        <taxon>Acrocarpospora</taxon>
    </lineage>
</organism>
<sequence length="132" mass="13707">MQARITVEGSGADAESLWDWLRHEPHLRGGLSASGAPAGEETMGAPIELVVALASGGGGAAVLARSLTRWLIERERQRRSDITIKITGPGGGQVSVSAQRVADSEQLLRAILETAAPAPIPSSAELHAPPSE</sequence>
<evidence type="ECO:0000313" key="2">
    <source>
        <dbReference type="Proteomes" id="UP000377595"/>
    </source>
</evidence>
<name>A0A5M3Y1I7_9ACTN</name>
<accession>A0A5M3Y1I7</accession>
<dbReference type="InterPro" id="IPR045428">
    <property type="entry name" value="EACC1"/>
</dbReference>
<dbReference type="Proteomes" id="UP000377595">
    <property type="component" value="Unassembled WGS sequence"/>
</dbReference>
<dbReference type="RefSeq" id="WP_155351827.1">
    <property type="nucleotide sequence ID" value="NZ_BAAAHM010000048.1"/>
</dbReference>
<reference evidence="1 2" key="1">
    <citation type="submission" date="2019-10" db="EMBL/GenBank/DDBJ databases">
        <title>Whole genome shotgun sequence of Acrocarpospora pleiomorpha NBRC 16267.</title>
        <authorList>
            <person name="Ichikawa N."/>
            <person name="Kimura A."/>
            <person name="Kitahashi Y."/>
            <person name="Komaki H."/>
            <person name="Oguchi A."/>
        </authorList>
    </citation>
    <scope>NUCLEOTIDE SEQUENCE [LARGE SCALE GENOMIC DNA]</scope>
    <source>
        <strain evidence="1 2">NBRC 16267</strain>
    </source>
</reference>
<keyword evidence="2" id="KW-1185">Reference proteome</keyword>
<dbReference type="EMBL" id="BLAF01000112">
    <property type="protein sequence ID" value="GES27164.1"/>
    <property type="molecule type" value="Genomic_DNA"/>
</dbReference>
<dbReference type="OrthoDB" id="4326567at2"/>
<dbReference type="Pfam" id="PF19953">
    <property type="entry name" value="EACC1"/>
    <property type="match status" value="1"/>
</dbReference>